<dbReference type="PANTHER" id="PTHR48106:SF18">
    <property type="entry name" value="QUINONE OXIDOREDUCTASE PIG3"/>
    <property type="match status" value="1"/>
</dbReference>
<dbReference type="InterPro" id="IPR013154">
    <property type="entry name" value="ADH-like_N"/>
</dbReference>
<dbReference type="InterPro" id="IPR013149">
    <property type="entry name" value="ADH-like_C"/>
</dbReference>
<dbReference type="SMART" id="SM00829">
    <property type="entry name" value="PKS_ER"/>
    <property type="match status" value="1"/>
</dbReference>
<keyword evidence="2" id="KW-0560">Oxidoreductase</keyword>
<feature type="domain" description="Enoyl reductase (ER)" evidence="3">
    <location>
        <begin position="11"/>
        <end position="335"/>
    </location>
</feature>
<dbReference type="InParanoid" id="A0A0H2RWI3"/>
<dbReference type="Gene3D" id="3.90.180.10">
    <property type="entry name" value="Medium-chain alcohol dehydrogenases, catalytic domain"/>
    <property type="match status" value="1"/>
</dbReference>
<name>A0A0H2RWI3_9AGAM</name>
<dbReference type="PANTHER" id="PTHR48106">
    <property type="entry name" value="QUINONE OXIDOREDUCTASE PIG3-RELATED"/>
    <property type="match status" value="1"/>
</dbReference>
<dbReference type="InterPro" id="IPR011032">
    <property type="entry name" value="GroES-like_sf"/>
</dbReference>
<dbReference type="GO" id="GO:0016651">
    <property type="term" value="F:oxidoreductase activity, acting on NAD(P)H"/>
    <property type="evidence" value="ECO:0007669"/>
    <property type="project" value="TreeGrafter"/>
</dbReference>
<gene>
    <name evidence="4" type="ORF">SCHPADRAFT_823864</name>
</gene>
<dbReference type="AlphaFoldDB" id="A0A0H2RWI3"/>
<keyword evidence="1" id="KW-0521">NADP</keyword>
<dbReference type="EMBL" id="KQ085922">
    <property type="protein sequence ID" value="KLO15947.1"/>
    <property type="molecule type" value="Genomic_DNA"/>
</dbReference>
<reference evidence="4 5" key="1">
    <citation type="submission" date="2015-04" db="EMBL/GenBank/DDBJ databases">
        <title>Complete genome sequence of Schizopora paradoxa KUC8140, a cosmopolitan wood degrader in East Asia.</title>
        <authorList>
            <consortium name="DOE Joint Genome Institute"/>
            <person name="Min B."/>
            <person name="Park H."/>
            <person name="Jang Y."/>
            <person name="Kim J.-J."/>
            <person name="Kim K.H."/>
            <person name="Pangilinan J."/>
            <person name="Lipzen A."/>
            <person name="Riley R."/>
            <person name="Grigoriev I.V."/>
            <person name="Spatafora J.W."/>
            <person name="Choi I.-G."/>
        </authorList>
    </citation>
    <scope>NUCLEOTIDE SEQUENCE [LARGE SCALE GENOMIC DNA]</scope>
    <source>
        <strain evidence="4 5">KUC8140</strain>
    </source>
</reference>
<evidence type="ECO:0000256" key="2">
    <source>
        <dbReference type="ARBA" id="ARBA00023002"/>
    </source>
</evidence>
<evidence type="ECO:0000313" key="5">
    <source>
        <dbReference type="Proteomes" id="UP000053477"/>
    </source>
</evidence>
<dbReference type="CDD" id="cd05276">
    <property type="entry name" value="p53_inducible_oxidoreductase"/>
    <property type="match status" value="1"/>
</dbReference>
<dbReference type="InterPro" id="IPR014189">
    <property type="entry name" value="Quinone_OxRdtase_PIG3"/>
</dbReference>
<proteinExistence type="predicted"/>
<dbReference type="NCBIfam" id="TIGR02824">
    <property type="entry name" value="quinone_pig3"/>
    <property type="match status" value="1"/>
</dbReference>
<protein>
    <submittedName>
        <fullName evidence="4">Quinone oxidoreductase</fullName>
    </submittedName>
</protein>
<accession>A0A0H2RWI3</accession>
<evidence type="ECO:0000256" key="1">
    <source>
        <dbReference type="ARBA" id="ARBA00022857"/>
    </source>
</evidence>
<dbReference type="Pfam" id="PF00107">
    <property type="entry name" value="ADH_zinc_N"/>
    <property type="match status" value="1"/>
</dbReference>
<organism evidence="4 5">
    <name type="scientific">Schizopora paradoxa</name>
    <dbReference type="NCBI Taxonomy" id="27342"/>
    <lineage>
        <taxon>Eukaryota</taxon>
        <taxon>Fungi</taxon>
        <taxon>Dikarya</taxon>
        <taxon>Basidiomycota</taxon>
        <taxon>Agaricomycotina</taxon>
        <taxon>Agaricomycetes</taxon>
        <taxon>Hymenochaetales</taxon>
        <taxon>Schizoporaceae</taxon>
        <taxon>Schizopora</taxon>
    </lineage>
</organism>
<dbReference type="SUPFAM" id="SSF51735">
    <property type="entry name" value="NAD(P)-binding Rossmann-fold domains"/>
    <property type="match status" value="1"/>
</dbReference>
<dbReference type="Pfam" id="PF08240">
    <property type="entry name" value="ADH_N"/>
    <property type="match status" value="1"/>
</dbReference>
<dbReference type="OrthoDB" id="203908at2759"/>
<keyword evidence="5" id="KW-1185">Reference proteome</keyword>
<evidence type="ECO:0000313" key="4">
    <source>
        <dbReference type="EMBL" id="KLO15947.1"/>
    </source>
</evidence>
<dbReference type="SUPFAM" id="SSF50129">
    <property type="entry name" value="GroES-like"/>
    <property type="match status" value="1"/>
</dbReference>
<dbReference type="STRING" id="27342.A0A0H2RWI3"/>
<dbReference type="InterPro" id="IPR036291">
    <property type="entry name" value="NAD(P)-bd_dom_sf"/>
</dbReference>
<dbReference type="Gene3D" id="3.40.50.720">
    <property type="entry name" value="NAD(P)-binding Rossmann-like Domain"/>
    <property type="match status" value="1"/>
</dbReference>
<dbReference type="Proteomes" id="UP000053477">
    <property type="component" value="Unassembled WGS sequence"/>
</dbReference>
<sequence>MKAVLVKSGKGGISDLYIGETENPTPSSGDVIVKIKAFGLNRMDILQRRGGYPVPAGASTVLGVEFSGHVTEVGSGVSEWKINDEVFGLASGGAYAEYIKVPATHLISKPAHLSWVEAASVPEMWITAYQALVVIGKVKAGDNVLVHAGASGVGIAVSQLARLYGAKNVIATASSKEKLDNLVNLPGGIGPTHGVNYKTQDFAEEVKNITGGVGANVVIDFVGQSHWHKNMAALAVDGHMTMLGLLSGGEVESFNLGIILYKRLHIEGSTLRSRSVAYQTELIAGFKRDVVGHLTNFEGTGKLRTIIHSVVYSWTDIQAAHQEMEDDKNIGKIIVEIS</sequence>
<dbReference type="InterPro" id="IPR020843">
    <property type="entry name" value="ER"/>
</dbReference>
<dbReference type="GO" id="GO:0070402">
    <property type="term" value="F:NADPH binding"/>
    <property type="evidence" value="ECO:0007669"/>
    <property type="project" value="TreeGrafter"/>
</dbReference>
<evidence type="ECO:0000259" key="3">
    <source>
        <dbReference type="SMART" id="SM00829"/>
    </source>
</evidence>